<evidence type="ECO:0000313" key="8">
    <source>
        <dbReference type="RefSeq" id="XP_027101989.2"/>
    </source>
</evidence>
<keyword evidence="2 5" id="KW-0863">Zinc-finger</keyword>
<feature type="zinc finger region" description="C3H1-type" evidence="5">
    <location>
        <begin position="166"/>
        <end position="194"/>
    </location>
</feature>
<feature type="zinc finger region" description="C3H1-type" evidence="5">
    <location>
        <begin position="121"/>
        <end position="149"/>
    </location>
</feature>
<dbReference type="OrthoDB" id="411372at2759"/>
<evidence type="ECO:0000256" key="5">
    <source>
        <dbReference type="PROSITE-ProRule" id="PRU00723"/>
    </source>
</evidence>
<feature type="zinc finger region" description="C3H1-type" evidence="5">
    <location>
        <begin position="360"/>
        <end position="388"/>
    </location>
</feature>
<dbReference type="GO" id="GO:0003677">
    <property type="term" value="F:DNA binding"/>
    <property type="evidence" value="ECO:0007669"/>
    <property type="project" value="UniProtKB-KW"/>
</dbReference>
<evidence type="ECO:0000256" key="3">
    <source>
        <dbReference type="ARBA" id="ARBA00022833"/>
    </source>
</evidence>
<dbReference type="InterPro" id="IPR000571">
    <property type="entry name" value="Znf_CCCH"/>
</dbReference>
<keyword evidence="1 5" id="KW-0479">Metal-binding</keyword>
<dbReference type="GO" id="GO:0003729">
    <property type="term" value="F:mRNA binding"/>
    <property type="evidence" value="ECO:0007669"/>
    <property type="project" value="UniProtKB-ARBA"/>
</dbReference>
<dbReference type="RefSeq" id="XP_027101989.2">
    <property type="nucleotide sequence ID" value="XM_027246188.2"/>
</dbReference>
<dbReference type="SMART" id="SM00356">
    <property type="entry name" value="ZnF_C3H1"/>
    <property type="match status" value="5"/>
</dbReference>
<dbReference type="Proteomes" id="UP001652660">
    <property type="component" value="Chromosome 7e"/>
</dbReference>
<dbReference type="InterPro" id="IPR050974">
    <property type="entry name" value="Plant_ZF_CCCH"/>
</dbReference>
<dbReference type="GO" id="GO:0008270">
    <property type="term" value="F:zinc ion binding"/>
    <property type="evidence" value="ECO:0007669"/>
    <property type="project" value="UniProtKB-KW"/>
</dbReference>
<keyword evidence="3 5" id="KW-0862">Zinc</keyword>
<evidence type="ECO:0000259" key="6">
    <source>
        <dbReference type="PROSITE" id="PS50103"/>
    </source>
</evidence>
<feature type="domain" description="C3H1-type" evidence="6">
    <location>
        <begin position="318"/>
        <end position="346"/>
    </location>
</feature>
<reference evidence="7" key="1">
    <citation type="journal article" date="2025" name="Foods">
        <title>Unveiling the Microbial Signatures of Arabica Coffee Cherries: Insights into Ripeness Specific Diversity, Functional Traits, and Implications for Quality and Safety.</title>
        <authorList>
            <consortium name="RefSeq"/>
            <person name="Tenea G.N."/>
            <person name="Cifuentes V."/>
            <person name="Reyes P."/>
            <person name="Cevallos-Vallejos M."/>
        </authorList>
    </citation>
    <scope>NUCLEOTIDE SEQUENCE [LARGE SCALE GENOMIC DNA]</scope>
</reference>
<evidence type="ECO:0000313" key="7">
    <source>
        <dbReference type="Proteomes" id="UP001652660"/>
    </source>
</evidence>
<keyword evidence="4" id="KW-0238">DNA-binding</keyword>
<dbReference type="SUPFAM" id="SSF90229">
    <property type="entry name" value="CCCH zinc finger"/>
    <property type="match status" value="4"/>
</dbReference>
<organism evidence="7 8">
    <name type="scientific">Coffea arabica</name>
    <name type="common">Arabian coffee</name>
    <dbReference type="NCBI Taxonomy" id="13443"/>
    <lineage>
        <taxon>Eukaryota</taxon>
        <taxon>Viridiplantae</taxon>
        <taxon>Streptophyta</taxon>
        <taxon>Embryophyta</taxon>
        <taxon>Tracheophyta</taxon>
        <taxon>Spermatophyta</taxon>
        <taxon>Magnoliopsida</taxon>
        <taxon>eudicotyledons</taxon>
        <taxon>Gunneridae</taxon>
        <taxon>Pentapetalae</taxon>
        <taxon>asterids</taxon>
        <taxon>lamiids</taxon>
        <taxon>Gentianales</taxon>
        <taxon>Rubiaceae</taxon>
        <taxon>Ixoroideae</taxon>
        <taxon>Gardenieae complex</taxon>
        <taxon>Bertiereae - Coffeeae clade</taxon>
        <taxon>Coffeeae</taxon>
        <taxon>Coffea</taxon>
    </lineage>
</organism>
<feature type="domain" description="C3H1-type" evidence="6">
    <location>
        <begin position="360"/>
        <end position="388"/>
    </location>
</feature>
<accession>A0A6P6VG74</accession>
<feature type="zinc finger region" description="C3H1-type" evidence="5">
    <location>
        <begin position="78"/>
        <end position="106"/>
    </location>
</feature>
<protein>
    <submittedName>
        <fullName evidence="8">Zinc finger CCCH domain-containing protein 43 isoform X1</fullName>
    </submittedName>
</protein>
<dbReference type="InterPro" id="IPR036855">
    <property type="entry name" value="Znf_CCCH_sf"/>
</dbReference>
<dbReference type="PROSITE" id="PS50103">
    <property type="entry name" value="ZF_C3H1"/>
    <property type="match status" value="5"/>
</dbReference>
<name>A0A6P6VG74_COFAR</name>
<feature type="domain" description="C3H1-type" evidence="6">
    <location>
        <begin position="78"/>
        <end position="106"/>
    </location>
</feature>
<dbReference type="PANTHER" id="PTHR12506:SF75">
    <property type="entry name" value="ZINC FINGER CCCH DOMAIN-CONTAINING PROTEIN 67-LIKE"/>
    <property type="match status" value="1"/>
</dbReference>
<dbReference type="Gene3D" id="4.10.1000.10">
    <property type="entry name" value="Zinc finger, CCCH-type"/>
    <property type="match status" value="2"/>
</dbReference>
<proteinExistence type="predicted"/>
<dbReference type="PANTHER" id="PTHR12506">
    <property type="entry name" value="PROTEIN PHOSPHATASE RELATED"/>
    <property type="match status" value="1"/>
</dbReference>
<feature type="domain" description="C3H1-type" evidence="6">
    <location>
        <begin position="121"/>
        <end position="149"/>
    </location>
</feature>
<evidence type="ECO:0000256" key="4">
    <source>
        <dbReference type="ARBA" id="ARBA00023125"/>
    </source>
</evidence>
<reference evidence="8" key="2">
    <citation type="submission" date="2025-08" db="UniProtKB">
        <authorList>
            <consortium name="RefSeq"/>
        </authorList>
    </citation>
    <scope>IDENTIFICATION</scope>
    <source>
        <tissue evidence="8">Leaves</tissue>
    </source>
</reference>
<dbReference type="AlphaFoldDB" id="A0A6P6VG74"/>
<dbReference type="GeneID" id="113722949"/>
<feature type="zinc finger region" description="C3H1-type" evidence="5">
    <location>
        <begin position="318"/>
        <end position="346"/>
    </location>
</feature>
<evidence type="ECO:0000256" key="1">
    <source>
        <dbReference type="ARBA" id="ARBA00022723"/>
    </source>
</evidence>
<evidence type="ECO:0000256" key="2">
    <source>
        <dbReference type="ARBA" id="ARBA00022771"/>
    </source>
</evidence>
<dbReference type="Gene3D" id="2.30.30.1190">
    <property type="match status" value="1"/>
</dbReference>
<feature type="domain" description="C3H1-type" evidence="6">
    <location>
        <begin position="166"/>
        <end position="194"/>
    </location>
</feature>
<dbReference type="Pfam" id="PF00642">
    <property type="entry name" value="zf-CCCH"/>
    <property type="match status" value="5"/>
</dbReference>
<sequence length="396" mass="44059">MGTYEDDHVSINITTSQLKRQAQETELGFSSSGLNSQTERALVAKFQNVGLNSFDNDNRGGLNSAHNDSGGPQRLPLRPYAGDCPHYVRTGICKFGLTCKFNHPVKKTSLVVKDKDWSSDNAGQIECKYYSTAGGCKYGEACRYSHSKKESQVAAPKFNFLGLPMRLGGKECPYYMRNGSCGYGTRCVFHHPEPSSMGGLDLQKSSLNGKPIRHSAHSLGSPSIDSAPLHLSEASQPNQVPWSTRPLSSTLSYRNDYSSHTIANSVPQWMHGHSEFNECQAEEVPQQRSRNTYLVSGAARADMLEQDIPVQVEEFPERPGQPECAYFMKTGDCKFKSACRFHHPKGQPTCILSEKGLPLRPGRNICRHYERFGICKFGRVCLFDHPVHPNLSTFKD</sequence>
<gene>
    <name evidence="8" type="primary">LOC113722949</name>
</gene>
<keyword evidence="7" id="KW-1185">Reference proteome</keyword>